<keyword evidence="3" id="KW-0472">Membrane</keyword>
<keyword evidence="3" id="KW-1133">Transmembrane helix</keyword>
<keyword evidence="1" id="KW-0175">Coiled coil</keyword>
<organism evidence="4 5">
    <name type="scientific">Plasmodium vivax</name>
    <name type="common">malaria parasite P. vivax</name>
    <dbReference type="NCBI Taxonomy" id="5855"/>
    <lineage>
        <taxon>Eukaryota</taxon>
        <taxon>Sar</taxon>
        <taxon>Alveolata</taxon>
        <taxon>Apicomplexa</taxon>
        <taxon>Aconoidasida</taxon>
        <taxon>Haemosporida</taxon>
        <taxon>Plasmodiidae</taxon>
        <taxon>Plasmodium</taxon>
        <taxon>Plasmodium (Plasmodium)</taxon>
    </lineage>
</organism>
<evidence type="ECO:0000256" key="3">
    <source>
        <dbReference type="SAM" id="Phobius"/>
    </source>
</evidence>
<feature type="compositionally biased region" description="Basic and acidic residues" evidence="2">
    <location>
        <begin position="300"/>
        <end position="311"/>
    </location>
</feature>
<comment type="caution">
    <text evidence="4">The sequence shown here is derived from an EMBL/GenBank/DDBJ whole genome shotgun (WGS) entry which is preliminary data.</text>
</comment>
<evidence type="ECO:0000313" key="5">
    <source>
        <dbReference type="Proteomes" id="UP000779233"/>
    </source>
</evidence>
<feature type="compositionally biased region" description="Polar residues" evidence="2">
    <location>
        <begin position="312"/>
        <end position="322"/>
    </location>
</feature>
<dbReference type="AlphaFoldDB" id="A0A8S4HQ10"/>
<name>A0A8S4HQ10_PLAVI</name>
<keyword evidence="3" id="KW-0812">Transmembrane</keyword>
<sequence length="322" mass="37531">MVVSQTSDKFDFFNNVEHEELYKALKQTNDVTTHSKCSGDCPYIAYSNFTIRKYDNLCKKLNKLFSYLCFKEGKLVILPNLKSSDYEYLNYWLNVELENNKKKFSEIKEQLNNNMKNDENSCFNKDTFKEKLHHIEKSDFEYMNILDNLYKNYAEIIIMGTMGSNGQEGQCYKYSEKCYNNYESAIMKNPGKNTDFYKALQKFKETYASLRDDGILVHICDTTKLKKLRSDAEILATVTKELSEGKGKNSVATQILVPTIGLTSSFIFLYMFTPFGTWIRTKIKPRNNVISQSEKRHHPLEHTYDTEKNNDSKSPYNISYGP</sequence>
<dbReference type="Proteomes" id="UP000779233">
    <property type="component" value="Unassembled WGS sequence"/>
</dbReference>
<dbReference type="Pfam" id="PF05795">
    <property type="entry name" value="Plasmodium_Vir"/>
    <property type="match status" value="1"/>
</dbReference>
<dbReference type="EMBL" id="CAJZCX010000019">
    <property type="protein sequence ID" value="CAG9485721.1"/>
    <property type="molecule type" value="Genomic_DNA"/>
</dbReference>
<dbReference type="VEuPathDB" id="PlasmoDB:PVPAM_130015400"/>
<feature type="region of interest" description="Disordered" evidence="2">
    <location>
        <begin position="291"/>
        <end position="322"/>
    </location>
</feature>
<feature type="transmembrane region" description="Helical" evidence="3">
    <location>
        <begin position="255"/>
        <end position="279"/>
    </location>
</feature>
<evidence type="ECO:0000256" key="2">
    <source>
        <dbReference type="SAM" id="MobiDB-lite"/>
    </source>
</evidence>
<feature type="coiled-coil region" evidence="1">
    <location>
        <begin position="94"/>
        <end position="121"/>
    </location>
</feature>
<proteinExistence type="predicted"/>
<protein>
    <submittedName>
        <fullName evidence="4">(malaria parasite P. vivax) hypothetical protein</fullName>
    </submittedName>
</protein>
<reference evidence="4" key="1">
    <citation type="submission" date="2021-09" db="EMBL/GenBank/DDBJ databases">
        <authorList>
            <consortium name="Pathogen Informatics"/>
        </authorList>
    </citation>
    <scope>NUCLEOTIDE SEQUENCE</scope>
    <source>
        <strain evidence="4">PvW1</strain>
    </source>
</reference>
<evidence type="ECO:0000313" key="4">
    <source>
        <dbReference type="EMBL" id="CAG9485721.1"/>
    </source>
</evidence>
<gene>
    <name evidence="4" type="ORF">PVW1_000018000</name>
</gene>
<evidence type="ECO:0000256" key="1">
    <source>
        <dbReference type="SAM" id="Coils"/>
    </source>
</evidence>
<dbReference type="InterPro" id="IPR008780">
    <property type="entry name" value="Plasmodium_Vir"/>
</dbReference>
<accession>A0A8S4HQ10</accession>